<evidence type="ECO:0008006" key="4">
    <source>
        <dbReference type="Google" id="ProtNLM"/>
    </source>
</evidence>
<keyword evidence="1" id="KW-0812">Transmembrane</keyword>
<feature type="transmembrane region" description="Helical" evidence="1">
    <location>
        <begin position="59"/>
        <end position="78"/>
    </location>
</feature>
<dbReference type="KEGG" id="fpn:ABE65_007910"/>
<proteinExistence type="predicted"/>
<evidence type="ECO:0000313" key="3">
    <source>
        <dbReference type="Proteomes" id="UP000076623"/>
    </source>
</evidence>
<reference evidence="2 3" key="1">
    <citation type="submission" date="2016-04" db="EMBL/GenBank/DDBJ databases">
        <title>Complete genome sequence of Fictibacillus phosphorivorans G25-29, a strain toxic to nematodes.</title>
        <authorList>
            <person name="Zheng Z."/>
        </authorList>
    </citation>
    <scope>NUCLEOTIDE SEQUENCE [LARGE SCALE GENOMIC DNA]</scope>
    <source>
        <strain evidence="2 3">G25-29</strain>
    </source>
</reference>
<keyword evidence="1" id="KW-0472">Membrane</keyword>
<keyword evidence="3" id="KW-1185">Reference proteome</keyword>
<name>A0A168VXF4_9BACL</name>
<organism evidence="2 3">
    <name type="scientific">Fictibacillus phosphorivorans</name>
    <dbReference type="NCBI Taxonomy" id="1221500"/>
    <lineage>
        <taxon>Bacteria</taxon>
        <taxon>Bacillati</taxon>
        <taxon>Bacillota</taxon>
        <taxon>Bacilli</taxon>
        <taxon>Bacillales</taxon>
        <taxon>Fictibacillaceae</taxon>
        <taxon>Fictibacillus</taxon>
    </lineage>
</organism>
<gene>
    <name evidence="2" type="ORF">ABE65_007910</name>
</gene>
<feature type="transmembrane region" description="Helical" evidence="1">
    <location>
        <begin position="120"/>
        <end position="139"/>
    </location>
</feature>
<feature type="transmembrane region" description="Helical" evidence="1">
    <location>
        <begin position="90"/>
        <end position="108"/>
    </location>
</feature>
<dbReference type="EMBL" id="CP015378">
    <property type="protein sequence ID" value="ANC76729.1"/>
    <property type="molecule type" value="Genomic_DNA"/>
</dbReference>
<dbReference type="PROSITE" id="PS51257">
    <property type="entry name" value="PROKAR_LIPOPROTEIN"/>
    <property type="match status" value="1"/>
</dbReference>
<sequence length="148" mass="17079">MIGNNKRIISWILYGTIAGVLLACFFYIPEVLFEMKLYTFLLNIDFLPLPDSIIYNEPFQFSLHIIIAIILIAVVDVLCKIYNHPYQISLVINGVMSFTFFPLYHLAVEKPFSDSITLPFLLWLLGHILFAIIIAYFVAQLNKKRSTD</sequence>
<protein>
    <recommendedName>
        <fullName evidence="4">DUF1440 domain-containing protein</fullName>
    </recommendedName>
</protein>
<dbReference type="Proteomes" id="UP000076623">
    <property type="component" value="Chromosome"/>
</dbReference>
<accession>A0A168VXF4</accession>
<dbReference type="AlphaFoldDB" id="A0A168VXF4"/>
<keyword evidence="1" id="KW-1133">Transmembrane helix</keyword>
<feature type="transmembrane region" description="Helical" evidence="1">
    <location>
        <begin position="12"/>
        <end position="28"/>
    </location>
</feature>
<evidence type="ECO:0000256" key="1">
    <source>
        <dbReference type="SAM" id="Phobius"/>
    </source>
</evidence>
<evidence type="ECO:0000313" key="2">
    <source>
        <dbReference type="EMBL" id="ANC76729.1"/>
    </source>
</evidence>